<protein>
    <submittedName>
        <fullName evidence="1">Uncharacterized protein</fullName>
    </submittedName>
</protein>
<name>A0A3E0W3W0_9MICO</name>
<organism evidence="1 2">
    <name type="scientific">Subtercola boreus</name>
    <dbReference type="NCBI Taxonomy" id="120213"/>
    <lineage>
        <taxon>Bacteria</taxon>
        <taxon>Bacillati</taxon>
        <taxon>Actinomycetota</taxon>
        <taxon>Actinomycetes</taxon>
        <taxon>Micrococcales</taxon>
        <taxon>Microbacteriaceae</taxon>
        <taxon>Subtercola</taxon>
    </lineage>
</organism>
<dbReference type="AlphaFoldDB" id="A0A3E0W3W0"/>
<proteinExistence type="predicted"/>
<gene>
    <name evidence="1" type="ORF">B7R22_04120</name>
</gene>
<evidence type="ECO:0000313" key="2">
    <source>
        <dbReference type="Proteomes" id="UP000256541"/>
    </source>
</evidence>
<dbReference type="Proteomes" id="UP000256541">
    <property type="component" value="Unassembled WGS sequence"/>
</dbReference>
<evidence type="ECO:0000313" key="1">
    <source>
        <dbReference type="EMBL" id="RFA16661.1"/>
    </source>
</evidence>
<dbReference type="EMBL" id="NBXB01000011">
    <property type="protein sequence ID" value="RFA16661.1"/>
    <property type="molecule type" value="Genomic_DNA"/>
</dbReference>
<accession>A0A3E0W3W0</accession>
<sequence length="127" mass="13898">MSVKSYDVPVLDHIDLLCGDDSSGYVHIRKEHENDWQVLVDKYGGGVNWDDFMEYALAQSVTAPSDGYPIDIGGDKSCYTTPVQIYDKDGNYQSTMNPTIIVSANNKKIITAVPTTDKVSSNCSAAI</sequence>
<comment type="caution">
    <text evidence="1">The sequence shown here is derived from an EMBL/GenBank/DDBJ whole genome shotgun (WGS) entry which is preliminary data.</text>
</comment>
<reference evidence="1 2" key="1">
    <citation type="submission" date="2017-04" db="EMBL/GenBank/DDBJ databases">
        <title>Comparative genome analysis of Subtercola boreus.</title>
        <authorList>
            <person name="Cho Y.-J."/>
            <person name="Cho A."/>
            <person name="Kim O.-S."/>
            <person name="Lee J.-I."/>
        </authorList>
    </citation>
    <scope>NUCLEOTIDE SEQUENCE [LARGE SCALE GENOMIC DNA]</scope>
    <source>
        <strain evidence="1 2">P27479</strain>
    </source>
</reference>